<evidence type="ECO:0000313" key="1">
    <source>
        <dbReference type="EMBL" id="MDP8173423.1"/>
    </source>
</evidence>
<reference evidence="1" key="1">
    <citation type="journal article" date="2023" name="Front. Microbiol.">
        <title>Phylogeography and host specificity of Pasteurellaceae pathogenic to sea-farmed fish in the north-east Atlantic.</title>
        <authorList>
            <person name="Gulla S."/>
            <person name="Colquhoun D.J."/>
            <person name="Olsen A.B."/>
            <person name="Spilsberg B."/>
            <person name="Lagesen K."/>
            <person name="Aakesson C.P."/>
            <person name="Strom S."/>
            <person name="Manji F."/>
            <person name="Birkbeck T.H."/>
            <person name="Nilsen H.K."/>
        </authorList>
    </citation>
    <scope>NUCLEOTIDE SEQUENCE</scope>
    <source>
        <strain evidence="1">TW16_20</strain>
    </source>
</reference>
<gene>
    <name evidence="1" type="ORF">QJU93_08655</name>
</gene>
<name>A0AAJ6NAW9_9PAST</name>
<sequence>MITQEFENMVCSFTGCDGGNPKSEIWFCGLEPGLASDQEAMEINIQNITREECPYNFELDDEYTYSAKVSQKICWFINDFYNYNWNYKNTRQFIKDYKIFYSSYNNGFGFKMNIFPIQFSEHADIYNWDSDDRKLIEKTGITNFQEYRDIVMKKRGAFFRNLAKENSPKFIICFGNSDLMIQEYCDFWELNTSNLTYNEEKHFYAIDYNNKTKIFITKFFGQGGILSHNEMRALAESIKNLLK</sequence>
<dbReference type="AlphaFoldDB" id="A0AAJ6NAW9"/>
<protein>
    <submittedName>
        <fullName evidence="1">Uncharacterized protein</fullName>
    </submittedName>
</protein>
<comment type="caution">
    <text evidence="1">The sequence shown here is derived from an EMBL/GenBank/DDBJ whole genome shotgun (WGS) entry which is preliminary data.</text>
</comment>
<evidence type="ECO:0000313" key="2">
    <source>
        <dbReference type="Proteomes" id="UP001236239"/>
    </source>
</evidence>
<accession>A0AAJ6NAW9</accession>
<dbReference type="RefSeq" id="WP_306373424.1">
    <property type="nucleotide sequence ID" value="NZ_JASAYK010000001.1"/>
</dbReference>
<organism evidence="1 2">
    <name type="scientific">Phocoenobacter skyensis</name>
    <dbReference type="NCBI Taxonomy" id="97481"/>
    <lineage>
        <taxon>Bacteria</taxon>
        <taxon>Pseudomonadati</taxon>
        <taxon>Pseudomonadota</taxon>
        <taxon>Gammaproteobacteria</taxon>
        <taxon>Pasteurellales</taxon>
        <taxon>Pasteurellaceae</taxon>
        <taxon>Phocoenobacter</taxon>
    </lineage>
</organism>
<proteinExistence type="predicted"/>
<dbReference type="Proteomes" id="UP001236239">
    <property type="component" value="Unassembled WGS sequence"/>
</dbReference>
<dbReference type="EMBL" id="JASAYQ010000015">
    <property type="protein sequence ID" value="MDP8173423.1"/>
    <property type="molecule type" value="Genomic_DNA"/>
</dbReference>